<keyword evidence="2" id="KW-0812">Transmembrane</keyword>
<feature type="region of interest" description="Disordered" evidence="1">
    <location>
        <begin position="28"/>
        <end position="51"/>
    </location>
</feature>
<dbReference type="AlphaFoldDB" id="A0A835Z358"/>
<feature type="transmembrane region" description="Helical" evidence="2">
    <location>
        <begin position="145"/>
        <end position="164"/>
    </location>
</feature>
<evidence type="ECO:0000313" key="4">
    <source>
        <dbReference type="Proteomes" id="UP000664859"/>
    </source>
</evidence>
<keyword evidence="2" id="KW-1133">Transmembrane helix</keyword>
<feature type="transmembrane region" description="Helical" evidence="2">
    <location>
        <begin position="595"/>
        <end position="617"/>
    </location>
</feature>
<protein>
    <submittedName>
        <fullName evidence="3">Uncharacterized protein</fullName>
    </submittedName>
</protein>
<evidence type="ECO:0000313" key="3">
    <source>
        <dbReference type="EMBL" id="KAG5181383.1"/>
    </source>
</evidence>
<evidence type="ECO:0000256" key="1">
    <source>
        <dbReference type="SAM" id="MobiDB-lite"/>
    </source>
</evidence>
<proteinExistence type="predicted"/>
<dbReference type="Proteomes" id="UP000664859">
    <property type="component" value="Unassembled WGS sequence"/>
</dbReference>
<name>A0A835Z358_9STRA</name>
<gene>
    <name evidence="3" type="ORF">JKP88DRAFT_241633</name>
</gene>
<feature type="region of interest" description="Disordered" evidence="1">
    <location>
        <begin position="711"/>
        <end position="775"/>
    </location>
</feature>
<reference evidence="3" key="1">
    <citation type="submission" date="2021-02" db="EMBL/GenBank/DDBJ databases">
        <title>First Annotated Genome of the Yellow-green Alga Tribonema minus.</title>
        <authorList>
            <person name="Mahan K.M."/>
        </authorList>
    </citation>
    <scope>NUCLEOTIDE SEQUENCE</scope>
    <source>
        <strain evidence="3">UTEX B ZZ1240</strain>
    </source>
</reference>
<dbReference type="EMBL" id="JAFCMP010000334">
    <property type="protein sequence ID" value="KAG5181383.1"/>
    <property type="molecule type" value="Genomic_DNA"/>
</dbReference>
<feature type="compositionally biased region" description="Low complexity" evidence="1">
    <location>
        <begin position="757"/>
        <end position="766"/>
    </location>
</feature>
<sequence length="796" mass="85664">MSTQGAAACNGMYTCMYALCASAATQVSQRGRPSVRRRRGGAPGGAENDYETDAQFQAGFEQVRRDGDGCLPQCRGVHVGGSSCTARHKVVGAPDWPGRSPRVRLKRCCHHMQHLRAAPTRLAYPIIRAPSEVAPEQRRIANATWVSLVAAFLIYSCFSVWAAITEHNCHTALTPAPCARHLRPAHDTCALRRRRAQNPTDERHFNFSAPSISICIEGNVGCATSIYNNTWTTDDCLESSLKYHAKVGYTGEFTEVHDKKTDYFPLLLVRNGSEVGQGLLPTASDQYGMSCWVVDSSKWEYQSVAAVLVQVPMQCLLISGSRQCCCVNENIAGAASAGHDDASVMRACMSCRGLTRGFSCSADACATGTRAATANQICAPGFSMDILAVWDTNYIEARYAVQAHVGGALFQSVADVWIWQGVYDADGNSIEGAGSNCPPSHVFHSHTRTTHGAAPRCRATMTQARKLASMPLTIYSGPYGTGNHSAIHYDGSTYQLTRSRLNYANGSYAMFYNGVVSTAPRYSTIYLKGYDEDADGNPLGPDARSKPLTLDNVAIAKIYMSLDPGIYTMFSELTQTHVIRCICAGCTAPQVNPNWFTIASTVYGLWPIVAVVFGLLFTTRVATMRYLVCKGPREELLTPRVLVQTRAAASEHRASGPAGDDLERNWFRDAKVRLSSMSLRLMPRGLARESAPPQPLARQQPSSKPWFPLEQVSSVQEDPDAPSGSQGLENGVDDSGSTAGVSFLGLVGGADDSGTTAASLPESSAPSLPPRPAAAAELSIRSTHLQGFGRGLGPAA</sequence>
<evidence type="ECO:0000256" key="2">
    <source>
        <dbReference type="SAM" id="Phobius"/>
    </source>
</evidence>
<accession>A0A835Z358</accession>
<keyword evidence="4" id="KW-1185">Reference proteome</keyword>
<comment type="caution">
    <text evidence="3">The sequence shown here is derived from an EMBL/GenBank/DDBJ whole genome shotgun (WGS) entry which is preliminary data.</text>
</comment>
<organism evidence="3 4">
    <name type="scientific">Tribonema minus</name>
    <dbReference type="NCBI Taxonomy" id="303371"/>
    <lineage>
        <taxon>Eukaryota</taxon>
        <taxon>Sar</taxon>
        <taxon>Stramenopiles</taxon>
        <taxon>Ochrophyta</taxon>
        <taxon>PX clade</taxon>
        <taxon>Xanthophyceae</taxon>
        <taxon>Tribonematales</taxon>
        <taxon>Tribonemataceae</taxon>
        <taxon>Tribonema</taxon>
    </lineage>
</organism>
<keyword evidence="2" id="KW-0472">Membrane</keyword>